<gene>
    <name evidence="14" type="ORF">HF325_001385</name>
</gene>
<dbReference type="PANTHER" id="PTHR24393">
    <property type="entry name" value="ZINC FINGER PROTEIN"/>
    <property type="match status" value="1"/>
</dbReference>
<feature type="domain" description="C2H2-type" evidence="13">
    <location>
        <begin position="580"/>
        <end position="607"/>
    </location>
</feature>
<dbReference type="FunFam" id="3.30.160.60:FF:000125">
    <property type="entry name" value="Putative zinc finger protein 143"/>
    <property type="match status" value="1"/>
</dbReference>
<dbReference type="InterPro" id="IPR036236">
    <property type="entry name" value="Znf_C2H2_sf"/>
</dbReference>
<dbReference type="Pfam" id="PF05046">
    <property type="entry name" value="Img2"/>
    <property type="match status" value="1"/>
</dbReference>
<evidence type="ECO:0000256" key="12">
    <source>
        <dbReference type="SAM" id="MobiDB-lite"/>
    </source>
</evidence>
<evidence type="ECO:0000259" key="13">
    <source>
        <dbReference type="PROSITE" id="PS50157"/>
    </source>
</evidence>
<dbReference type="PROSITE" id="PS00028">
    <property type="entry name" value="ZINC_FINGER_C2H2_1"/>
    <property type="match status" value="11"/>
</dbReference>
<keyword evidence="7" id="KW-0805">Transcription regulation</keyword>
<dbReference type="InterPro" id="IPR013087">
    <property type="entry name" value="Znf_C2H2_type"/>
</dbReference>
<dbReference type="PANTHER" id="PTHR24393:SF15">
    <property type="entry name" value="IP01243P-RELATED"/>
    <property type="match status" value="1"/>
</dbReference>
<comment type="similarity">
    <text evidence="2">Belongs to the krueppel C2H2-type zinc-finger protein family.</text>
</comment>
<dbReference type="InterPro" id="IPR007740">
    <property type="entry name" value="Ribosomal_mL49"/>
</dbReference>
<feature type="compositionally biased region" description="Basic and acidic residues" evidence="12">
    <location>
        <begin position="1427"/>
        <end position="1439"/>
    </location>
</feature>
<evidence type="ECO:0000256" key="3">
    <source>
        <dbReference type="ARBA" id="ARBA00022723"/>
    </source>
</evidence>
<feature type="domain" description="C2H2-type" evidence="13">
    <location>
        <begin position="382"/>
        <end position="409"/>
    </location>
</feature>
<dbReference type="Gene3D" id="6.10.140.370">
    <property type="match status" value="1"/>
</dbReference>
<feature type="domain" description="C2H2-type" evidence="13">
    <location>
        <begin position="522"/>
        <end position="549"/>
    </location>
</feature>
<feature type="region of interest" description="Disordered" evidence="12">
    <location>
        <begin position="59"/>
        <end position="83"/>
    </location>
</feature>
<dbReference type="GO" id="GO:0003735">
    <property type="term" value="F:structural constituent of ribosome"/>
    <property type="evidence" value="ECO:0007669"/>
    <property type="project" value="InterPro"/>
</dbReference>
<feature type="region of interest" description="Disordered" evidence="12">
    <location>
        <begin position="96"/>
        <end position="149"/>
    </location>
</feature>
<keyword evidence="15" id="KW-1185">Reference proteome</keyword>
<feature type="region of interest" description="Disordered" evidence="12">
    <location>
        <begin position="1"/>
        <end position="27"/>
    </location>
</feature>
<feature type="domain" description="C2H2-type" evidence="13">
    <location>
        <begin position="1143"/>
        <end position="1170"/>
    </location>
</feature>
<keyword evidence="9" id="KW-0804">Transcription</keyword>
<evidence type="ECO:0000256" key="9">
    <source>
        <dbReference type="ARBA" id="ARBA00023163"/>
    </source>
</evidence>
<proteinExistence type="inferred from homology"/>
<dbReference type="FunFam" id="3.30.160.60:FF:000508">
    <property type="entry name" value="Myeloid zinc finger 1"/>
    <property type="match status" value="4"/>
</dbReference>
<feature type="compositionally biased region" description="Basic and acidic residues" evidence="12">
    <location>
        <begin position="135"/>
        <end position="144"/>
    </location>
</feature>
<evidence type="ECO:0000313" key="14">
    <source>
        <dbReference type="EMBL" id="KAF8003937.1"/>
    </source>
</evidence>
<dbReference type="Gene3D" id="3.30.160.60">
    <property type="entry name" value="Classic Zinc Finger"/>
    <property type="match status" value="13"/>
</dbReference>
<dbReference type="GO" id="GO:0005840">
    <property type="term" value="C:ribosome"/>
    <property type="evidence" value="ECO:0007669"/>
    <property type="project" value="InterPro"/>
</dbReference>
<keyword evidence="8" id="KW-0238">DNA-binding</keyword>
<keyword evidence="10" id="KW-0539">Nucleus</keyword>
<comment type="caution">
    <text evidence="14">The sequence shown here is derived from an EMBL/GenBank/DDBJ whole genome shotgun (WGS) entry which is preliminary data.</text>
</comment>
<feature type="domain" description="C2H2-type" evidence="13">
    <location>
        <begin position="550"/>
        <end position="579"/>
    </location>
</feature>
<dbReference type="PROSITE" id="PS50157">
    <property type="entry name" value="ZINC_FINGER_C2H2_2"/>
    <property type="match status" value="13"/>
</dbReference>
<feature type="domain" description="C2H2-type" evidence="13">
    <location>
        <begin position="608"/>
        <end position="635"/>
    </location>
</feature>
<keyword evidence="5 11" id="KW-0863">Zinc-finger</keyword>
<sequence length="1485" mass="166656">MLDSRVKIEAENISGSGAKSHADVPVSEESRRISNTFADRSAAQANPLVRIYYSYNDTRTGAHENGTRHTRASANSTYGQGEGKCDYVANNAIESRHKRTANDNNVGSRKRITRRSHQPDPPESTLAESYSSADTLRHDSRPDHLSSGNYTVVSIKNEDSNTLDGEPISSFETPDSYNLLEETADEEQEACKGLERFCLERGSQVLSSGEPSLEELVVRSKLSMLELMRKRDTSGFDPGLICLPLSGFEPHEEDRLPDQTPTYIKKRSTQGLEQDLNTTIEPGRAARIAVLMGELLDPGNNDQSLPKDLDNCAATFQLRNYHQVDGKSKPQREKDDSHLPSELGADETAQGFQSTSTNAVDHNLNALDHERSTQGRSVVVDLLCQMCSKTCVSLSQLTIHMRSHTGEKPFACAKCDKTFSQRSNLTKHMRSHTGEKPFACSKCDKRFSQRGNLTKHMRSHTGEKPFACAECDKRFSQRGNVTKHMRSHTGEKPFACAKCDKTFSESGNLTTHMRYHTGDKPFACAKCDKTFSQSGNLTIHMRYHTGEKPYAGFLKVCGKRLSQSRSLASHIRSHTGEKPFACAECGKRFSSNCDLASHIRSHTGGKPFACAECDKKFSYRRSLAVHMRSHVGEKPLAFTGCLEKTATRGNLLPSQRRDAQGHILTHGYVHGHVHQHKDHVHIHGHIHNHDHVEQQQLRAVESDGKAQLGQHTHAELECKELEPNFDLCNDIFCDELDDCYLYDCDRPDTADNCATGRCEEFDDEGECCDNEACFTDPQDDICTDLLCDLQKPRLTIFENLIQNVHKNVEQYTAPENVSGLAGENVHGEIPAEFGGNSPVPIDPQFHIHFPHHCHQVPLQRDNPVLPNAHTQLPEHTTHQQCFHAKLPTKTTFGEMKQEPQSEQDYDFFVQFNNFKQIFDDQNAKVSEIKEPPSMQPHTFLCQWENCLQLVDNESLMDHLLGQHLNCDNQSHQGNPVKLECEWDDCGFVDENVKLFLDHLNTHKNEEYRKEASPLLTPSLIEAVCETPHKLHTNDPQPLLHLHGLNILEIRISPKTAPVPEPADPLHTCKWEIGTDNAGNAIVCGLKHALDGELQEHLKTAHIGRGKLIYHCCWHGCERNHGKPFAQRQKLFRHIHIHTGHKPCVCDVCDARFAVPLMLKQHQRIHLGEKPYKCAECGRCFATSSLLAIHTRVHTDSRPLECTWPGCGKRFRESLNLAKHLRTHTTYPNSRLLRGIRVQMPTVPKPVYQPPSLLSITANELPNNTFEQENQYHITKSNIGSWPVYKKIQNTKITTEIKRVKGNVMLFADELSRVLFNNNVPKKHVRVNSLTGESRVRLGAASISGPGAKSHADIPVSRESGRKPNFFTDPSAAKTNPLVRIYYTYNDTDTGTHENGADLDIPVTRARAKSTHGEGEENCDDVALRAIESGHKRTSKDKNVGTKKRKTRLSHQADDLTKILLADDCSSAGTLRHDSRPDNMSSGNLY</sequence>
<dbReference type="Pfam" id="PF00096">
    <property type="entry name" value="zf-C2H2"/>
    <property type="match status" value="10"/>
</dbReference>
<dbReference type="GO" id="GO:0006412">
    <property type="term" value="P:translation"/>
    <property type="evidence" value="ECO:0007669"/>
    <property type="project" value="InterPro"/>
</dbReference>
<reference evidence="14" key="1">
    <citation type="submission" date="2020-10" db="EMBL/GenBank/DDBJ databases">
        <title>The Whole-Genome Sequence of Metschnikowia persimmonesis, a Novel Endophytic Yeast Species Isolated from Medicinal Plant Diospyros kaki Thumb.</title>
        <authorList>
            <person name="Rahmat E."/>
            <person name="Kang Y."/>
        </authorList>
    </citation>
    <scope>NUCLEOTIDE SEQUENCE</scope>
    <source>
        <strain evidence="14">KIOM G15050</strain>
    </source>
</reference>
<evidence type="ECO:0000256" key="10">
    <source>
        <dbReference type="ARBA" id="ARBA00023242"/>
    </source>
</evidence>
<evidence type="ECO:0000256" key="6">
    <source>
        <dbReference type="ARBA" id="ARBA00022833"/>
    </source>
</evidence>
<dbReference type="FunFam" id="3.30.160.60:FF:002343">
    <property type="entry name" value="Zinc finger protein 33A"/>
    <property type="match status" value="1"/>
</dbReference>
<dbReference type="Gene3D" id="3.30.780.10">
    <property type="entry name" value="SUI1-like domain"/>
    <property type="match status" value="1"/>
</dbReference>
<dbReference type="FunFam" id="3.30.160.60:FF:000180">
    <property type="entry name" value="Zinc finger protein 689"/>
    <property type="match status" value="1"/>
</dbReference>
<evidence type="ECO:0000256" key="1">
    <source>
        <dbReference type="ARBA" id="ARBA00004123"/>
    </source>
</evidence>
<feature type="compositionally biased region" description="Basic and acidic residues" evidence="12">
    <location>
        <begin position="322"/>
        <end position="339"/>
    </location>
</feature>
<dbReference type="FunFam" id="3.30.160.60:FF:001954">
    <property type="entry name" value="Zinc finger protein 787"/>
    <property type="match status" value="2"/>
</dbReference>
<feature type="compositionally biased region" description="Basic and acidic residues" evidence="12">
    <location>
        <begin position="1"/>
        <end position="10"/>
    </location>
</feature>
<keyword evidence="6" id="KW-0862">Zinc</keyword>
<dbReference type="GO" id="GO:0000978">
    <property type="term" value="F:RNA polymerase II cis-regulatory region sequence-specific DNA binding"/>
    <property type="evidence" value="ECO:0007669"/>
    <property type="project" value="UniProtKB-ARBA"/>
</dbReference>
<feature type="domain" description="C2H2-type" evidence="13">
    <location>
        <begin position="1114"/>
        <end position="1142"/>
    </location>
</feature>
<feature type="region of interest" description="Disordered" evidence="12">
    <location>
        <begin position="322"/>
        <end position="343"/>
    </location>
</feature>
<evidence type="ECO:0000256" key="11">
    <source>
        <dbReference type="PROSITE-ProRule" id="PRU00042"/>
    </source>
</evidence>
<keyword evidence="3" id="KW-0479">Metal-binding</keyword>
<comment type="subcellular location">
    <subcellularLocation>
        <location evidence="1">Nucleus</location>
    </subcellularLocation>
</comment>
<feature type="domain" description="C2H2-type" evidence="13">
    <location>
        <begin position="410"/>
        <end position="437"/>
    </location>
</feature>
<dbReference type="SMART" id="SM00355">
    <property type="entry name" value="ZnF_C2H2"/>
    <property type="match status" value="15"/>
</dbReference>
<dbReference type="GO" id="GO:0042802">
    <property type="term" value="F:identical protein binding"/>
    <property type="evidence" value="ECO:0007669"/>
    <property type="project" value="UniProtKB-ARBA"/>
</dbReference>
<accession>A0A8H7GWG8</accession>
<name>A0A8H7GWG8_9ASCO</name>
<evidence type="ECO:0000256" key="7">
    <source>
        <dbReference type="ARBA" id="ARBA00023015"/>
    </source>
</evidence>
<dbReference type="GO" id="GO:0008270">
    <property type="term" value="F:zinc ion binding"/>
    <property type="evidence" value="ECO:0007669"/>
    <property type="project" value="UniProtKB-KW"/>
</dbReference>
<dbReference type="EMBL" id="JACBPP010000002">
    <property type="protein sequence ID" value="KAF8003937.1"/>
    <property type="molecule type" value="Genomic_DNA"/>
</dbReference>
<feature type="domain" description="C2H2-type" evidence="13">
    <location>
        <begin position="494"/>
        <end position="521"/>
    </location>
</feature>
<protein>
    <recommendedName>
        <fullName evidence="13">C2H2-type domain-containing protein</fullName>
    </recommendedName>
</protein>
<evidence type="ECO:0000313" key="15">
    <source>
        <dbReference type="Proteomes" id="UP000649328"/>
    </source>
</evidence>
<keyword evidence="4" id="KW-0677">Repeat</keyword>
<feature type="domain" description="C2H2-type" evidence="13">
    <location>
        <begin position="466"/>
        <end position="493"/>
    </location>
</feature>
<feature type="region of interest" description="Disordered" evidence="12">
    <location>
        <begin position="1341"/>
        <end position="1369"/>
    </location>
</feature>
<feature type="domain" description="C2H2-type" evidence="13">
    <location>
        <begin position="438"/>
        <end position="465"/>
    </location>
</feature>
<feature type="domain" description="C2H2-type" evidence="13">
    <location>
        <begin position="1199"/>
        <end position="1224"/>
    </location>
</feature>
<dbReference type="GO" id="GO:0001228">
    <property type="term" value="F:DNA-binding transcription activator activity, RNA polymerase II-specific"/>
    <property type="evidence" value="ECO:0007669"/>
    <property type="project" value="TreeGrafter"/>
</dbReference>
<dbReference type="OrthoDB" id="3437960at2759"/>
<evidence type="ECO:0000256" key="2">
    <source>
        <dbReference type="ARBA" id="ARBA00006991"/>
    </source>
</evidence>
<dbReference type="GO" id="GO:0005634">
    <property type="term" value="C:nucleus"/>
    <property type="evidence" value="ECO:0007669"/>
    <property type="project" value="UniProtKB-SubCell"/>
</dbReference>
<feature type="domain" description="C2H2-type" evidence="13">
    <location>
        <begin position="1171"/>
        <end position="1198"/>
    </location>
</feature>
<organism evidence="14 15">
    <name type="scientific">Metschnikowia pulcherrima</name>
    <dbReference type="NCBI Taxonomy" id="27326"/>
    <lineage>
        <taxon>Eukaryota</taxon>
        <taxon>Fungi</taxon>
        <taxon>Dikarya</taxon>
        <taxon>Ascomycota</taxon>
        <taxon>Saccharomycotina</taxon>
        <taxon>Pichiomycetes</taxon>
        <taxon>Metschnikowiaceae</taxon>
        <taxon>Metschnikowia</taxon>
    </lineage>
</organism>
<dbReference type="Proteomes" id="UP000649328">
    <property type="component" value="Unassembled WGS sequence"/>
</dbReference>
<dbReference type="SUPFAM" id="SSF57667">
    <property type="entry name" value="beta-beta-alpha zinc fingers"/>
    <property type="match status" value="7"/>
</dbReference>
<evidence type="ECO:0000256" key="8">
    <source>
        <dbReference type="ARBA" id="ARBA00023125"/>
    </source>
</evidence>
<feature type="region of interest" description="Disordered" evidence="12">
    <location>
        <begin position="1427"/>
        <end position="1448"/>
    </location>
</feature>
<evidence type="ECO:0000256" key="4">
    <source>
        <dbReference type="ARBA" id="ARBA00022737"/>
    </source>
</evidence>
<evidence type="ECO:0000256" key="5">
    <source>
        <dbReference type="ARBA" id="ARBA00022771"/>
    </source>
</evidence>